<dbReference type="RefSeq" id="WP_192769305.1">
    <property type="nucleotide sequence ID" value="NZ_JADBEB010000001.1"/>
</dbReference>
<keyword evidence="3" id="KW-1185">Reference proteome</keyword>
<organism evidence="2 3">
    <name type="scientific">Plantactinospora soyae</name>
    <dbReference type="NCBI Taxonomy" id="1544732"/>
    <lineage>
        <taxon>Bacteria</taxon>
        <taxon>Bacillati</taxon>
        <taxon>Actinomycetota</taxon>
        <taxon>Actinomycetes</taxon>
        <taxon>Micromonosporales</taxon>
        <taxon>Micromonosporaceae</taxon>
        <taxon>Plantactinospora</taxon>
    </lineage>
</organism>
<reference evidence="2" key="1">
    <citation type="submission" date="2020-10" db="EMBL/GenBank/DDBJ databases">
        <title>Sequencing the genomes of 1000 actinobacteria strains.</title>
        <authorList>
            <person name="Klenk H.-P."/>
        </authorList>
    </citation>
    <scope>NUCLEOTIDE SEQUENCE</scope>
    <source>
        <strain evidence="2">DSM 46832</strain>
    </source>
</reference>
<dbReference type="EMBL" id="JADBEB010000001">
    <property type="protein sequence ID" value="MBE1489928.1"/>
    <property type="molecule type" value="Genomic_DNA"/>
</dbReference>
<name>A0A927R1N9_9ACTN</name>
<dbReference type="Proteomes" id="UP000649753">
    <property type="component" value="Unassembled WGS sequence"/>
</dbReference>
<protein>
    <submittedName>
        <fullName evidence="2">Uncharacterized protein</fullName>
    </submittedName>
</protein>
<gene>
    <name evidence="2" type="ORF">H4W31_005566</name>
</gene>
<accession>A0A927R1N9</accession>
<feature type="region of interest" description="Disordered" evidence="1">
    <location>
        <begin position="1"/>
        <end position="32"/>
    </location>
</feature>
<comment type="caution">
    <text evidence="2">The sequence shown here is derived from an EMBL/GenBank/DDBJ whole genome shotgun (WGS) entry which is preliminary data.</text>
</comment>
<proteinExistence type="predicted"/>
<evidence type="ECO:0000313" key="2">
    <source>
        <dbReference type="EMBL" id="MBE1489928.1"/>
    </source>
</evidence>
<dbReference type="AlphaFoldDB" id="A0A927R1N9"/>
<evidence type="ECO:0000256" key="1">
    <source>
        <dbReference type="SAM" id="MobiDB-lite"/>
    </source>
</evidence>
<evidence type="ECO:0000313" key="3">
    <source>
        <dbReference type="Proteomes" id="UP000649753"/>
    </source>
</evidence>
<sequence length="61" mass="6027">MSASSPEGELTAEQRDIPVESSPVDLSPAAVSPAATPLPAVSGLVFLGAEDAQVCADGTCL</sequence>